<keyword evidence="1" id="KW-1133">Transmembrane helix</keyword>
<keyword evidence="3" id="KW-1185">Reference proteome</keyword>
<protein>
    <submittedName>
        <fullName evidence="2">Uncharacterized protein</fullName>
    </submittedName>
</protein>
<organism evidence="2 3">
    <name type="scientific">Goodea atripinnis</name>
    <dbReference type="NCBI Taxonomy" id="208336"/>
    <lineage>
        <taxon>Eukaryota</taxon>
        <taxon>Metazoa</taxon>
        <taxon>Chordata</taxon>
        <taxon>Craniata</taxon>
        <taxon>Vertebrata</taxon>
        <taxon>Euteleostomi</taxon>
        <taxon>Actinopterygii</taxon>
        <taxon>Neopterygii</taxon>
        <taxon>Teleostei</taxon>
        <taxon>Neoteleostei</taxon>
        <taxon>Acanthomorphata</taxon>
        <taxon>Ovalentaria</taxon>
        <taxon>Atherinomorphae</taxon>
        <taxon>Cyprinodontiformes</taxon>
        <taxon>Goodeidae</taxon>
        <taxon>Goodea</taxon>
    </lineage>
</organism>
<gene>
    <name evidence="2" type="ORF">GOODEAATRI_032147</name>
</gene>
<keyword evidence="1" id="KW-0812">Transmembrane</keyword>
<comment type="caution">
    <text evidence="2">The sequence shown here is derived from an EMBL/GenBank/DDBJ whole genome shotgun (WGS) entry which is preliminary data.</text>
</comment>
<evidence type="ECO:0000313" key="3">
    <source>
        <dbReference type="Proteomes" id="UP001476798"/>
    </source>
</evidence>
<dbReference type="EMBL" id="JAHRIO010025807">
    <property type="protein sequence ID" value="MEQ2166814.1"/>
    <property type="molecule type" value="Genomic_DNA"/>
</dbReference>
<evidence type="ECO:0000256" key="1">
    <source>
        <dbReference type="SAM" id="Phobius"/>
    </source>
</evidence>
<name>A0ABV0N7C3_9TELE</name>
<keyword evidence="1" id="KW-0472">Membrane</keyword>
<dbReference type="Proteomes" id="UP001476798">
    <property type="component" value="Unassembled WGS sequence"/>
</dbReference>
<sequence>MSEFLQYQDQTSQYYTDLMNKLERMNSTLGVMLHYLDNMHLRIEERLHVIQVYLGWAGLSLTAMWTCVAHMGYFVLCAVLLTFLRCPGFSRAMLLLMVPLNAVAEVNQQPALDLTSLSVLLLALSLGKCLERFTRQL</sequence>
<proteinExistence type="predicted"/>
<accession>A0ABV0N7C3</accession>
<evidence type="ECO:0000313" key="2">
    <source>
        <dbReference type="EMBL" id="MEQ2166814.1"/>
    </source>
</evidence>
<reference evidence="2 3" key="1">
    <citation type="submission" date="2021-06" db="EMBL/GenBank/DDBJ databases">
        <authorList>
            <person name="Palmer J.M."/>
        </authorList>
    </citation>
    <scope>NUCLEOTIDE SEQUENCE [LARGE SCALE GENOMIC DNA]</scope>
    <source>
        <strain evidence="2 3">GA_2019</strain>
        <tissue evidence="2">Muscle</tissue>
    </source>
</reference>
<feature type="transmembrane region" description="Helical" evidence="1">
    <location>
        <begin position="63"/>
        <end position="84"/>
    </location>
</feature>